<feature type="binding site" evidence="14">
    <location>
        <position position="176"/>
    </location>
    <ligand>
        <name>substrate</name>
    </ligand>
</feature>
<dbReference type="Pfam" id="PF00834">
    <property type="entry name" value="Ribul_P_3_epim"/>
    <property type="match status" value="1"/>
</dbReference>
<dbReference type="AlphaFoldDB" id="A0A4R6C6C9"/>
<dbReference type="PROSITE" id="PS01086">
    <property type="entry name" value="RIBUL_P_3_EPIMER_2"/>
    <property type="match status" value="1"/>
</dbReference>
<feature type="binding site" evidence="10 14">
    <location>
        <begin position="196"/>
        <end position="197"/>
    </location>
    <ligand>
        <name>substrate</name>
    </ligand>
</feature>
<keyword evidence="13" id="KW-0170">Cobalt</keyword>
<evidence type="ECO:0000256" key="4">
    <source>
        <dbReference type="ARBA" id="ARBA00001947"/>
    </source>
</evidence>
<dbReference type="GO" id="GO:0004750">
    <property type="term" value="F:D-ribulose-phosphate 3-epimerase activity"/>
    <property type="evidence" value="ECO:0007669"/>
    <property type="project" value="UniProtKB-UniRule"/>
</dbReference>
<evidence type="ECO:0000256" key="1">
    <source>
        <dbReference type="ARBA" id="ARBA00001782"/>
    </source>
</evidence>
<evidence type="ECO:0000256" key="13">
    <source>
        <dbReference type="PIRSR" id="PIRSR001461-2"/>
    </source>
</evidence>
<evidence type="ECO:0000256" key="6">
    <source>
        <dbReference type="ARBA" id="ARBA00009541"/>
    </source>
</evidence>
<dbReference type="GO" id="GO:0005737">
    <property type="term" value="C:cytoplasm"/>
    <property type="evidence" value="ECO:0007669"/>
    <property type="project" value="UniProtKB-ARBA"/>
</dbReference>
<comment type="function">
    <text evidence="10">Catalyzes the reversible epimerization of D-ribulose 5-phosphate to D-xylulose 5-phosphate.</text>
</comment>
<organism evidence="15 16">
    <name type="scientific">Macrococcoides canis</name>
    <dbReference type="NCBI Taxonomy" id="1855823"/>
    <lineage>
        <taxon>Bacteria</taxon>
        <taxon>Bacillati</taxon>
        <taxon>Bacillota</taxon>
        <taxon>Bacilli</taxon>
        <taxon>Bacillales</taxon>
        <taxon>Staphylococcaceae</taxon>
        <taxon>Macrococcoides</taxon>
    </lineage>
</organism>
<dbReference type="CDD" id="cd00429">
    <property type="entry name" value="RPE"/>
    <property type="match status" value="1"/>
</dbReference>
<comment type="similarity">
    <text evidence="6 10 11">Belongs to the ribulose-phosphate 3-epimerase family.</text>
</comment>
<keyword evidence="10 11" id="KW-0119">Carbohydrate metabolism</keyword>
<comment type="cofactor">
    <cofactor evidence="2">
        <name>Mn(2+)</name>
        <dbReference type="ChEBI" id="CHEBI:29035"/>
    </cofactor>
</comment>
<comment type="catalytic activity">
    <reaction evidence="1 10 11">
        <text>D-ribulose 5-phosphate = D-xylulose 5-phosphate</text>
        <dbReference type="Rhea" id="RHEA:13677"/>
        <dbReference type="ChEBI" id="CHEBI:57737"/>
        <dbReference type="ChEBI" id="CHEBI:58121"/>
        <dbReference type="EC" id="5.1.3.1"/>
    </reaction>
</comment>
<evidence type="ECO:0000256" key="12">
    <source>
        <dbReference type="PIRSR" id="PIRSR001461-1"/>
    </source>
</evidence>
<evidence type="ECO:0000313" key="15">
    <source>
        <dbReference type="EMBL" id="TDM17974.1"/>
    </source>
</evidence>
<feature type="binding site" evidence="10 14">
    <location>
        <begin position="141"/>
        <end position="144"/>
    </location>
    <ligand>
        <name>substrate</name>
    </ligand>
</feature>
<reference evidence="15 16" key="1">
    <citation type="submission" date="2019-01" db="EMBL/GenBank/DDBJ databases">
        <title>Draft genome sequences of Macrococcus caseolyticus, Macrococcus canis, Macrococcus bohemicus and Macrococcus goetzii.</title>
        <authorList>
            <person name="Mazhar S."/>
            <person name="Altermann E."/>
            <person name="Hill C."/>
            <person name="Mcauliffe O."/>
        </authorList>
    </citation>
    <scope>NUCLEOTIDE SEQUENCE [LARGE SCALE GENOMIC DNA]</scope>
    <source>
        <strain evidence="15 16">DPC7162</strain>
    </source>
</reference>
<feature type="active site" description="Proton acceptor" evidence="10 12">
    <location>
        <position position="34"/>
    </location>
</feature>
<evidence type="ECO:0000256" key="3">
    <source>
        <dbReference type="ARBA" id="ARBA00001941"/>
    </source>
</evidence>
<dbReference type="FunFam" id="3.20.20.70:FF:000004">
    <property type="entry name" value="Ribulose-phosphate 3-epimerase"/>
    <property type="match status" value="1"/>
</dbReference>
<dbReference type="HAMAP" id="MF_02227">
    <property type="entry name" value="RPE"/>
    <property type="match status" value="1"/>
</dbReference>
<gene>
    <name evidence="10" type="primary">rpe</name>
    <name evidence="15" type="ORF">ETI04_00370</name>
</gene>
<dbReference type="EMBL" id="SDQG01000001">
    <property type="protein sequence ID" value="TDM17974.1"/>
    <property type="molecule type" value="Genomic_DNA"/>
</dbReference>
<comment type="cofactor">
    <cofactor evidence="4">
        <name>Zn(2+)</name>
        <dbReference type="ChEBI" id="CHEBI:29105"/>
    </cofactor>
</comment>
<dbReference type="PIRSF" id="PIRSF001461">
    <property type="entry name" value="RPE"/>
    <property type="match status" value="1"/>
</dbReference>
<evidence type="ECO:0000256" key="2">
    <source>
        <dbReference type="ARBA" id="ARBA00001936"/>
    </source>
</evidence>
<feature type="active site" description="Proton donor" evidence="10 12">
    <location>
        <position position="174"/>
    </location>
</feature>
<dbReference type="PROSITE" id="PS01085">
    <property type="entry name" value="RIBUL_P_3_EPIMER_1"/>
    <property type="match status" value="1"/>
</dbReference>
<dbReference type="EC" id="5.1.3.1" evidence="7 10"/>
<feature type="binding site" evidence="10 13">
    <location>
        <position position="32"/>
    </location>
    <ligand>
        <name>a divalent metal cation</name>
        <dbReference type="ChEBI" id="CHEBI:60240"/>
    </ligand>
</feature>
<dbReference type="GO" id="GO:0006098">
    <property type="term" value="P:pentose-phosphate shunt"/>
    <property type="evidence" value="ECO:0007669"/>
    <property type="project" value="UniProtKB-UniRule"/>
</dbReference>
<comment type="pathway">
    <text evidence="10">Carbohydrate degradation.</text>
</comment>
<feature type="binding site" evidence="10">
    <location>
        <begin position="174"/>
        <end position="176"/>
    </location>
    <ligand>
        <name>substrate</name>
    </ligand>
</feature>
<feature type="binding site" evidence="10 13">
    <location>
        <position position="65"/>
    </location>
    <ligand>
        <name>a divalent metal cation</name>
        <dbReference type="ChEBI" id="CHEBI:60240"/>
    </ligand>
</feature>
<feature type="binding site" evidence="10 13">
    <location>
        <position position="34"/>
    </location>
    <ligand>
        <name>a divalent metal cation</name>
        <dbReference type="ChEBI" id="CHEBI:60240"/>
    </ligand>
</feature>
<comment type="cofactor">
    <cofactor evidence="5">
        <name>Fe(2+)</name>
        <dbReference type="ChEBI" id="CHEBI:29033"/>
    </cofactor>
</comment>
<feature type="binding site" evidence="10 13">
    <location>
        <position position="174"/>
    </location>
    <ligand>
        <name>a divalent metal cation</name>
        <dbReference type="ChEBI" id="CHEBI:60240"/>
    </ligand>
</feature>
<evidence type="ECO:0000256" key="10">
    <source>
        <dbReference type="HAMAP-Rule" id="MF_02227"/>
    </source>
</evidence>
<dbReference type="GO" id="GO:0019323">
    <property type="term" value="P:pentose catabolic process"/>
    <property type="evidence" value="ECO:0007669"/>
    <property type="project" value="UniProtKB-UniRule"/>
</dbReference>
<dbReference type="InterPro" id="IPR000056">
    <property type="entry name" value="Ribul_P_3_epim-like"/>
</dbReference>
<keyword evidence="13" id="KW-0464">Manganese</keyword>
<dbReference type="InterPro" id="IPR013785">
    <property type="entry name" value="Aldolase_TIM"/>
</dbReference>
<protein>
    <recommendedName>
        <fullName evidence="7 10">Ribulose-phosphate 3-epimerase</fullName>
        <ecNumber evidence="7 10">5.1.3.1</ecNumber>
    </recommendedName>
</protein>
<dbReference type="GO" id="GO:0046872">
    <property type="term" value="F:metal ion binding"/>
    <property type="evidence" value="ECO:0007669"/>
    <property type="project" value="UniProtKB-UniRule"/>
</dbReference>
<accession>A0A4R6C6C9</accession>
<evidence type="ECO:0000256" key="14">
    <source>
        <dbReference type="PIRSR" id="PIRSR001461-3"/>
    </source>
</evidence>
<dbReference type="NCBIfam" id="TIGR01163">
    <property type="entry name" value="rpe"/>
    <property type="match status" value="1"/>
</dbReference>
<keyword evidence="13" id="KW-0862">Zinc</keyword>
<dbReference type="InterPro" id="IPR026019">
    <property type="entry name" value="Ribul_P_3_epim"/>
</dbReference>
<name>A0A4R6C6C9_9STAP</name>
<dbReference type="Gene3D" id="3.20.20.70">
    <property type="entry name" value="Aldolase class I"/>
    <property type="match status" value="1"/>
</dbReference>
<feature type="binding site" evidence="10 14">
    <location>
        <position position="7"/>
    </location>
    <ligand>
        <name>substrate</name>
    </ligand>
</feature>
<evidence type="ECO:0000256" key="11">
    <source>
        <dbReference type="PIRNR" id="PIRNR001461"/>
    </source>
</evidence>
<comment type="cofactor">
    <cofactor evidence="3">
        <name>Co(2+)</name>
        <dbReference type="ChEBI" id="CHEBI:48828"/>
    </cofactor>
</comment>
<feature type="binding site" evidence="10 14">
    <location>
        <position position="65"/>
    </location>
    <ligand>
        <name>substrate</name>
    </ligand>
</feature>
<dbReference type="RefSeq" id="WP_133418625.1">
    <property type="nucleotide sequence ID" value="NZ_SDGP01000001.1"/>
</dbReference>
<comment type="caution">
    <text evidence="15">The sequence shown here is derived from an EMBL/GenBank/DDBJ whole genome shotgun (WGS) entry which is preliminary data.</text>
</comment>
<dbReference type="InterPro" id="IPR011060">
    <property type="entry name" value="RibuloseP-bd_barrel"/>
</dbReference>
<evidence type="ECO:0000256" key="5">
    <source>
        <dbReference type="ARBA" id="ARBA00001954"/>
    </source>
</evidence>
<proteinExistence type="inferred from homology"/>
<sequence length="215" mass="23605">MMKVAPSLLSCNFLKVEEEISAIVEAGADYLHFDVMDGKFVPNISFAFPILQQIRSITDLTIDTHLMIQEPEQYIQAFADAGSDIITVHVESTKHIHRALQMIQNTGKKAGITLNPGTPIESIISVLDMVDLVLVMTVNPGFGGQSFIKSCVDKIRFLDEYRNKHGLSFEIEVDGGVNEDTSILCAAAGADVLVAGSYFFKHEDYKVPVGVLRGE</sequence>
<evidence type="ECO:0000256" key="9">
    <source>
        <dbReference type="ARBA" id="ARBA00023235"/>
    </source>
</evidence>
<evidence type="ECO:0000313" key="16">
    <source>
        <dbReference type="Proteomes" id="UP000294865"/>
    </source>
</evidence>
<dbReference type="Proteomes" id="UP000294865">
    <property type="component" value="Unassembled WGS sequence"/>
</dbReference>
<comment type="cofactor">
    <cofactor evidence="10 13">
        <name>a divalent metal cation</name>
        <dbReference type="ChEBI" id="CHEBI:60240"/>
    </cofactor>
    <text evidence="10 13">Binds 1 divalent metal cation per subunit.</text>
</comment>
<dbReference type="PANTHER" id="PTHR11749">
    <property type="entry name" value="RIBULOSE-5-PHOSPHATE-3-EPIMERASE"/>
    <property type="match status" value="1"/>
</dbReference>
<evidence type="ECO:0000256" key="8">
    <source>
        <dbReference type="ARBA" id="ARBA00022723"/>
    </source>
</evidence>
<keyword evidence="9 10" id="KW-0413">Isomerase</keyword>
<dbReference type="SUPFAM" id="SSF51366">
    <property type="entry name" value="Ribulose-phoshate binding barrel"/>
    <property type="match status" value="1"/>
</dbReference>
<keyword evidence="8 10" id="KW-0479">Metal-binding</keyword>
<dbReference type="NCBIfam" id="NF004076">
    <property type="entry name" value="PRK05581.1-4"/>
    <property type="match status" value="1"/>
</dbReference>
<evidence type="ECO:0000256" key="7">
    <source>
        <dbReference type="ARBA" id="ARBA00013188"/>
    </source>
</evidence>